<evidence type="ECO:0000313" key="3">
    <source>
        <dbReference type="Proteomes" id="UP001523003"/>
    </source>
</evidence>
<comment type="caution">
    <text evidence="2">The sequence shown here is derived from an EMBL/GenBank/DDBJ whole genome shotgun (WGS) entry which is preliminary data.</text>
</comment>
<accession>A0ABT0P9X5</accession>
<dbReference type="Proteomes" id="UP001523003">
    <property type="component" value="Unassembled WGS sequence"/>
</dbReference>
<keyword evidence="1" id="KW-0472">Membrane</keyword>
<feature type="transmembrane region" description="Helical" evidence="1">
    <location>
        <begin position="93"/>
        <end position="118"/>
    </location>
</feature>
<gene>
    <name evidence="2" type="ORF">M4Z11_05635</name>
</gene>
<dbReference type="EMBL" id="JAMCOF010000009">
    <property type="protein sequence ID" value="MCL6230077.1"/>
    <property type="molecule type" value="Genomic_DNA"/>
</dbReference>
<evidence type="ECO:0000313" key="2">
    <source>
        <dbReference type="EMBL" id="MCL6230077.1"/>
    </source>
</evidence>
<organism evidence="2 3">
    <name type="scientific">Bartonella bilalgolemii</name>
    <dbReference type="NCBI Taxonomy" id="2942911"/>
    <lineage>
        <taxon>Bacteria</taxon>
        <taxon>Pseudomonadati</taxon>
        <taxon>Pseudomonadota</taxon>
        <taxon>Alphaproteobacteria</taxon>
        <taxon>Hyphomicrobiales</taxon>
        <taxon>Bartonellaceae</taxon>
        <taxon>Bartonella</taxon>
    </lineage>
</organism>
<evidence type="ECO:0000256" key="1">
    <source>
        <dbReference type="SAM" id="Phobius"/>
    </source>
</evidence>
<proteinExistence type="predicted"/>
<keyword evidence="3" id="KW-1185">Reference proteome</keyword>
<keyword evidence="1" id="KW-0812">Transmembrane</keyword>
<keyword evidence="1" id="KW-1133">Transmembrane helix</keyword>
<name>A0ABT0P9X5_9HYPH</name>
<sequence length="120" mass="12945">MILGCGNTGNDSLYNGISGKGSFGGGLCTLKNKEKSFLERVWVSIGKVQKAHGDLIGSITKVIQFIMTRGSNKPYQKGVFKDDSIKKTVVKSVIVFLACGVVMLLKAVIVFMAAIIFLEK</sequence>
<protein>
    <submittedName>
        <fullName evidence="2">Uncharacterized protein</fullName>
    </submittedName>
</protein>
<dbReference type="RefSeq" id="WP_249677390.1">
    <property type="nucleotide sequence ID" value="NZ_JAMCOF010000009.1"/>
</dbReference>
<reference evidence="2 3" key="1">
    <citation type="submission" date="2022-05" db="EMBL/GenBank/DDBJ databases">
        <title>Description of the Bartonella bilalgolemii sp. nov. Isolated from Apodemus uralensis (Pallas 1811).</title>
        <authorList>
            <person name="Zgheib R."/>
            <person name="Celebi B."/>
        </authorList>
    </citation>
    <scope>NUCLEOTIDE SEQUENCE [LARGE SCALE GENOMIC DNA]</scope>
    <source>
        <strain evidence="2 3">G70</strain>
    </source>
</reference>